<dbReference type="InterPro" id="IPR036396">
    <property type="entry name" value="Cyt_P450_sf"/>
</dbReference>
<keyword evidence="4" id="KW-0408">Iron</keyword>
<sequence length="258" mass="29058">MDEKIREIGRGERVDGMDLMDRLVRSSYWSELGSYQQNKGLNKGGLSRDDIRGNAFVMLDAGHETSAGVIHFILLELAYNPESQRRLQRDVDEICGDRDPSSWDYESVISPRMASMLGACMSETLRVTPAIVEIPKKVPSKQGEVITIDSKNYLVPSKTVISLVAVSVHRNSRYWPGRPSLIHDGKDDINDWVPERWYRKSRGSTARATESKGASSEDEEFGGYEVLIQAHNCLRQKKARSFILAMDRDHASADGLLR</sequence>
<dbReference type="GO" id="GO:0004497">
    <property type="term" value="F:monooxygenase activity"/>
    <property type="evidence" value="ECO:0007669"/>
    <property type="project" value="InterPro"/>
</dbReference>
<organism evidence="5 6">
    <name type="scientific">Fusarium beomiforme</name>
    <dbReference type="NCBI Taxonomy" id="44412"/>
    <lineage>
        <taxon>Eukaryota</taxon>
        <taxon>Fungi</taxon>
        <taxon>Dikarya</taxon>
        <taxon>Ascomycota</taxon>
        <taxon>Pezizomycotina</taxon>
        <taxon>Sordariomycetes</taxon>
        <taxon>Hypocreomycetidae</taxon>
        <taxon>Hypocreales</taxon>
        <taxon>Nectriaceae</taxon>
        <taxon>Fusarium</taxon>
        <taxon>Fusarium burgessii species complex</taxon>
    </lineage>
</organism>
<evidence type="ECO:0000313" key="5">
    <source>
        <dbReference type="EMBL" id="KAF4333959.1"/>
    </source>
</evidence>
<name>A0A9P5DT87_9HYPO</name>
<evidence type="ECO:0000313" key="6">
    <source>
        <dbReference type="Proteomes" id="UP000730481"/>
    </source>
</evidence>
<evidence type="ECO:0000256" key="3">
    <source>
        <dbReference type="ARBA" id="ARBA00022723"/>
    </source>
</evidence>
<dbReference type="AlphaFoldDB" id="A0A9P5DT87"/>
<comment type="caution">
    <text evidence="5">The sequence shown here is derived from an EMBL/GenBank/DDBJ whole genome shotgun (WGS) entry which is preliminary data.</text>
</comment>
<gene>
    <name evidence="5" type="ORF">FBEOM_12215</name>
</gene>
<dbReference type="GO" id="GO:0016705">
    <property type="term" value="F:oxidoreductase activity, acting on paired donors, with incorporation or reduction of molecular oxygen"/>
    <property type="evidence" value="ECO:0007669"/>
    <property type="project" value="InterPro"/>
</dbReference>
<dbReference type="Pfam" id="PF00067">
    <property type="entry name" value="p450"/>
    <property type="match status" value="1"/>
</dbReference>
<keyword evidence="6" id="KW-1185">Reference proteome</keyword>
<dbReference type="Proteomes" id="UP000730481">
    <property type="component" value="Unassembled WGS sequence"/>
</dbReference>
<reference evidence="5" key="2">
    <citation type="submission" date="2020-02" db="EMBL/GenBank/DDBJ databases">
        <title>Identification and distribution of gene clusters putatively required for synthesis of sphingolipid metabolism inhibitors in phylogenetically diverse species of the filamentous fungus Fusarium.</title>
        <authorList>
            <person name="Kim H.-S."/>
            <person name="Busman M."/>
            <person name="Brown D.W."/>
            <person name="Divon H."/>
            <person name="Uhlig S."/>
            <person name="Proctor R.H."/>
        </authorList>
    </citation>
    <scope>NUCLEOTIDE SEQUENCE</scope>
    <source>
        <strain evidence="5">NRRL 25174</strain>
    </source>
</reference>
<evidence type="ECO:0000256" key="1">
    <source>
        <dbReference type="ARBA" id="ARBA00010617"/>
    </source>
</evidence>
<dbReference type="Gene3D" id="1.10.630.10">
    <property type="entry name" value="Cytochrome P450"/>
    <property type="match status" value="1"/>
</dbReference>
<dbReference type="InterPro" id="IPR001128">
    <property type="entry name" value="Cyt_P450"/>
</dbReference>
<evidence type="ECO:0000256" key="2">
    <source>
        <dbReference type="ARBA" id="ARBA00022617"/>
    </source>
</evidence>
<dbReference type="InterPro" id="IPR050121">
    <property type="entry name" value="Cytochrome_P450_monoxygenase"/>
</dbReference>
<evidence type="ECO:0000256" key="4">
    <source>
        <dbReference type="ARBA" id="ARBA00023004"/>
    </source>
</evidence>
<proteinExistence type="inferred from homology"/>
<dbReference type="PANTHER" id="PTHR24305">
    <property type="entry name" value="CYTOCHROME P450"/>
    <property type="match status" value="1"/>
</dbReference>
<dbReference type="PANTHER" id="PTHR24305:SF166">
    <property type="entry name" value="CYTOCHROME P450 12A4, MITOCHONDRIAL-RELATED"/>
    <property type="match status" value="1"/>
</dbReference>
<dbReference type="OrthoDB" id="1470350at2759"/>
<dbReference type="GO" id="GO:0005506">
    <property type="term" value="F:iron ion binding"/>
    <property type="evidence" value="ECO:0007669"/>
    <property type="project" value="InterPro"/>
</dbReference>
<dbReference type="GO" id="GO:0020037">
    <property type="term" value="F:heme binding"/>
    <property type="evidence" value="ECO:0007669"/>
    <property type="project" value="InterPro"/>
</dbReference>
<keyword evidence="3" id="KW-0479">Metal-binding</keyword>
<accession>A0A9P5DT87</accession>
<comment type="similarity">
    <text evidence="1">Belongs to the cytochrome P450 family.</text>
</comment>
<dbReference type="SUPFAM" id="SSF48264">
    <property type="entry name" value="Cytochrome P450"/>
    <property type="match status" value="1"/>
</dbReference>
<keyword evidence="2" id="KW-0349">Heme</keyword>
<dbReference type="EMBL" id="PVQB02000755">
    <property type="protein sequence ID" value="KAF4333959.1"/>
    <property type="molecule type" value="Genomic_DNA"/>
</dbReference>
<reference evidence="5" key="1">
    <citation type="journal article" date="2017" name="Mycologia">
        <title>Fusarium algeriense, sp. nov., a novel toxigenic crown rot pathogen of durum wheat from Algeria is nested in the Fusarium burgessii species complex.</title>
        <authorList>
            <person name="Laraba I."/>
            <person name="Keddad A."/>
            <person name="Boureghda H."/>
            <person name="Abdallah N."/>
            <person name="Vaughan M.M."/>
            <person name="Proctor R.H."/>
            <person name="Busman M."/>
            <person name="O'Donnell K."/>
        </authorList>
    </citation>
    <scope>NUCLEOTIDE SEQUENCE</scope>
    <source>
        <strain evidence="5">NRRL 25174</strain>
    </source>
</reference>
<protein>
    <submittedName>
        <fullName evidence="5">Cytochrome p450</fullName>
    </submittedName>
</protein>